<dbReference type="KEGG" id="nhy:JQS43_17970"/>
<dbReference type="RefSeq" id="WP_239675564.1">
    <property type="nucleotide sequence ID" value="NZ_CP070499.1"/>
</dbReference>
<evidence type="ECO:0000313" key="2">
    <source>
        <dbReference type="Proteomes" id="UP000662857"/>
    </source>
</evidence>
<evidence type="ECO:0000313" key="1">
    <source>
        <dbReference type="EMBL" id="QSB13472.1"/>
    </source>
</evidence>
<dbReference type="AlphaFoldDB" id="A0A895YB56"/>
<organism evidence="1 2">
    <name type="scientific">Natronosporangium hydrolyticum</name>
    <dbReference type="NCBI Taxonomy" id="2811111"/>
    <lineage>
        <taxon>Bacteria</taxon>
        <taxon>Bacillati</taxon>
        <taxon>Actinomycetota</taxon>
        <taxon>Actinomycetes</taxon>
        <taxon>Micromonosporales</taxon>
        <taxon>Micromonosporaceae</taxon>
        <taxon>Natronosporangium</taxon>
    </lineage>
</organism>
<gene>
    <name evidence="1" type="ORF">JQS43_17970</name>
</gene>
<reference evidence="1" key="1">
    <citation type="submission" date="2021-02" db="EMBL/GenBank/DDBJ databases">
        <title>Natrosporangium hydrolyticum gen. nov., sp. nov, a haloalkaliphilic actinobacterium from a soda solonchak soil.</title>
        <authorList>
            <person name="Sorokin D.Y."/>
            <person name="Khijniak T.V."/>
            <person name="Zakharycheva A.P."/>
            <person name="Boueva O.V."/>
            <person name="Ariskina E.V."/>
            <person name="Hahnke R.L."/>
            <person name="Bunk B."/>
            <person name="Sproer C."/>
            <person name="Schumann P."/>
            <person name="Evtushenko L.I."/>
            <person name="Kublanov I.V."/>
        </authorList>
    </citation>
    <scope>NUCLEOTIDE SEQUENCE</scope>
    <source>
        <strain evidence="1">DSM 106523</strain>
    </source>
</reference>
<dbReference type="Proteomes" id="UP000662857">
    <property type="component" value="Chromosome"/>
</dbReference>
<sequence length="289" mass="32153">MTDRAFGPANRHWEGMGAAELVSAPLPLKRRIQEASEALMWAALAVRYWAGRVEEFNRRVADLEGRWPGTEPGSWMVRTGPSWVPFDPNNATHAMELKRERERLQLEWRSDYQLYIDQGEDEAVAMLRRGPTAENLQLAREAGLIPATGVWGFFAARWDAIVAPEIAAELAAALADPTQVPTIEQVEEFAELLEHHADDPAFAAFLSTLTPAEFLQIRANLSVMTRDGRQLPAEQERWETALAKIQEGLGVALATATTHRGSYDQAGSYTPGPHELVSRDPVSVILMCR</sequence>
<accession>A0A895YB56</accession>
<proteinExistence type="predicted"/>
<name>A0A895YB56_9ACTN</name>
<protein>
    <submittedName>
        <fullName evidence="1">Uncharacterized protein</fullName>
    </submittedName>
</protein>
<keyword evidence="2" id="KW-1185">Reference proteome</keyword>
<dbReference type="EMBL" id="CP070499">
    <property type="protein sequence ID" value="QSB13472.1"/>
    <property type="molecule type" value="Genomic_DNA"/>
</dbReference>